<evidence type="ECO:0000313" key="2">
    <source>
        <dbReference type="Proteomes" id="UP000548476"/>
    </source>
</evidence>
<evidence type="ECO:0000313" key="1">
    <source>
        <dbReference type="EMBL" id="MBB6034535.1"/>
    </source>
</evidence>
<reference evidence="1 2" key="1">
    <citation type="submission" date="2020-08" db="EMBL/GenBank/DDBJ databases">
        <title>Genomic Encyclopedia of Type Strains, Phase IV (KMG-IV): sequencing the most valuable type-strain genomes for metagenomic binning, comparative biology and taxonomic classification.</title>
        <authorList>
            <person name="Goeker M."/>
        </authorList>
    </citation>
    <scope>NUCLEOTIDE SEQUENCE [LARGE SCALE GENOMIC DNA]</scope>
    <source>
        <strain evidence="1 2">YIM 65646</strain>
    </source>
</reference>
<organism evidence="1 2">
    <name type="scientific">Phytomonospora endophytica</name>
    <dbReference type="NCBI Taxonomy" id="714109"/>
    <lineage>
        <taxon>Bacteria</taxon>
        <taxon>Bacillati</taxon>
        <taxon>Actinomycetota</taxon>
        <taxon>Actinomycetes</taxon>
        <taxon>Micromonosporales</taxon>
        <taxon>Micromonosporaceae</taxon>
        <taxon>Phytomonospora</taxon>
    </lineage>
</organism>
<gene>
    <name evidence="1" type="ORF">HNR73_002385</name>
</gene>
<dbReference type="AlphaFoldDB" id="A0A841FG08"/>
<comment type="caution">
    <text evidence="1">The sequence shown here is derived from an EMBL/GenBank/DDBJ whole genome shotgun (WGS) entry which is preliminary data.</text>
</comment>
<dbReference type="Proteomes" id="UP000548476">
    <property type="component" value="Unassembled WGS sequence"/>
</dbReference>
<proteinExistence type="predicted"/>
<name>A0A841FG08_9ACTN</name>
<dbReference type="RefSeq" id="WP_184787382.1">
    <property type="nucleotide sequence ID" value="NZ_BONT01000088.1"/>
</dbReference>
<sequence>MTDDIDTGLRTGSDGLPTLAVNPDRLVDRTPREIGEAVLAAWRSGDVAEVTDEAAAARTEELLWLLQSSARSRLGLRPLS</sequence>
<protein>
    <submittedName>
        <fullName evidence="1">Uncharacterized protein</fullName>
    </submittedName>
</protein>
<dbReference type="EMBL" id="JACHGT010000004">
    <property type="protein sequence ID" value="MBB6034535.1"/>
    <property type="molecule type" value="Genomic_DNA"/>
</dbReference>
<keyword evidence="2" id="KW-1185">Reference proteome</keyword>
<accession>A0A841FG08</accession>